<accession>A0A4R0IPL3</accession>
<keyword evidence="2" id="KW-1185">Reference proteome</keyword>
<evidence type="ECO:0008006" key="3">
    <source>
        <dbReference type="Google" id="ProtNLM"/>
    </source>
</evidence>
<dbReference type="EMBL" id="SJKA01000004">
    <property type="protein sequence ID" value="TCC34929.1"/>
    <property type="molecule type" value="Genomic_DNA"/>
</dbReference>
<dbReference type="RefSeq" id="WP_131287806.1">
    <property type="nucleotide sequence ID" value="NZ_SJKA01000004.1"/>
</dbReference>
<dbReference type="Gene3D" id="3.40.50.300">
    <property type="entry name" value="P-loop containing nucleotide triphosphate hydrolases"/>
    <property type="match status" value="1"/>
</dbReference>
<reference evidence="1 2" key="1">
    <citation type="submission" date="2019-02" db="EMBL/GenBank/DDBJ databases">
        <title>Kribbella capetownensis sp. nov. and Kribbella speibonae sp. nov., isolated from soil.</title>
        <authorList>
            <person name="Curtis S.M."/>
            <person name="Norton I."/>
            <person name="Everest G.J."/>
            <person name="Meyers P.R."/>
        </authorList>
    </citation>
    <scope>NUCLEOTIDE SEQUENCE [LARGE SCALE GENOMIC DNA]</scope>
    <source>
        <strain evidence="1 2">DSM 27082</strain>
    </source>
</reference>
<sequence>MSLATASAVADRTADLRLKLLVLYLQLCMFGPIERFWLDACAPDVLVADRHPVIDGPTYLPVFSQRLASASGGPDLSAVDPIDLDRILWWADAQASRLGRSLDPGQLIAELVGLGELDDGALLREVPAWLNCGLPDLVLQFVVPPEAAAARLQERGDNRELHENVRTLAVLDARYDAMAGRLDQASFRRLDACQSPETVAELARQAIDEARAQLC</sequence>
<evidence type="ECO:0000313" key="1">
    <source>
        <dbReference type="EMBL" id="TCC34929.1"/>
    </source>
</evidence>
<dbReference type="SUPFAM" id="SSF52540">
    <property type="entry name" value="P-loop containing nucleoside triphosphate hydrolases"/>
    <property type="match status" value="1"/>
</dbReference>
<dbReference type="Proteomes" id="UP000292695">
    <property type="component" value="Unassembled WGS sequence"/>
</dbReference>
<dbReference type="InterPro" id="IPR027417">
    <property type="entry name" value="P-loop_NTPase"/>
</dbReference>
<proteinExistence type="predicted"/>
<gene>
    <name evidence="1" type="ORF">E0H50_13645</name>
</gene>
<dbReference type="OrthoDB" id="1494645at2"/>
<dbReference type="AlphaFoldDB" id="A0A4R0IPL3"/>
<name>A0A4R0IPL3_9ACTN</name>
<protein>
    <recommendedName>
        <fullName evidence="3">Thymidylate kinase-like domain-containing protein</fullName>
    </recommendedName>
</protein>
<comment type="caution">
    <text evidence="1">The sequence shown here is derived from an EMBL/GenBank/DDBJ whole genome shotgun (WGS) entry which is preliminary data.</text>
</comment>
<organism evidence="1 2">
    <name type="scientific">Kribbella sindirgiensis</name>
    <dbReference type="NCBI Taxonomy" id="1124744"/>
    <lineage>
        <taxon>Bacteria</taxon>
        <taxon>Bacillati</taxon>
        <taxon>Actinomycetota</taxon>
        <taxon>Actinomycetes</taxon>
        <taxon>Propionibacteriales</taxon>
        <taxon>Kribbellaceae</taxon>
        <taxon>Kribbella</taxon>
    </lineage>
</organism>
<evidence type="ECO:0000313" key="2">
    <source>
        <dbReference type="Proteomes" id="UP000292695"/>
    </source>
</evidence>